<reference evidence="1" key="1">
    <citation type="submission" date="2021-08" db="EMBL/GenBank/DDBJ databases">
        <title>The first chromosome-level gecko genome reveals the dynamic sex chromosomes of Neotropical dwarf geckos (Sphaerodactylidae: Sphaerodactylus).</title>
        <authorList>
            <person name="Pinto B.J."/>
            <person name="Keating S.E."/>
            <person name="Gamble T."/>
        </authorList>
    </citation>
    <scope>NUCLEOTIDE SEQUENCE</scope>
    <source>
        <strain evidence="1">TG3544</strain>
    </source>
</reference>
<protein>
    <submittedName>
        <fullName evidence="1">Uncharacterized protein</fullName>
    </submittedName>
</protein>
<evidence type="ECO:0000313" key="1">
    <source>
        <dbReference type="EMBL" id="KAH8016369.1"/>
    </source>
</evidence>
<organism evidence="1 2">
    <name type="scientific">Sphaerodactylus townsendi</name>
    <dbReference type="NCBI Taxonomy" id="933632"/>
    <lineage>
        <taxon>Eukaryota</taxon>
        <taxon>Metazoa</taxon>
        <taxon>Chordata</taxon>
        <taxon>Craniata</taxon>
        <taxon>Vertebrata</taxon>
        <taxon>Euteleostomi</taxon>
        <taxon>Lepidosauria</taxon>
        <taxon>Squamata</taxon>
        <taxon>Bifurcata</taxon>
        <taxon>Gekkota</taxon>
        <taxon>Sphaerodactylidae</taxon>
        <taxon>Sphaerodactylus</taxon>
    </lineage>
</organism>
<evidence type="ECO:0000313" key="2">
    <source>
        <dbReference type="Proteomes" id="UP000827872"/>
    </source>
</evidence>
<accession>A0ACB8G9L9</accession>
<gene>
    <name evidence="1" type="ORF">K3G42_016946</name>
</gene>
<proteinExistence type="predicted"/>
<dbReference type="EMBL" id="CM037614">
    <property type="protein sequence ID" value="KAH8016369.1"/>
    <property type="molecule type" value="Genomic_DNA"/>
</dbReference>
<sequence>MLVPYLPTLSSSPSPSLLLFLLSSAKDSSSPQPSISVSTDEQSSFSRGVSSSQHTAPLLCQSAREREESPWSCLPPSHTCQGRASAGLLLASSVLFAVS</sequence>
<name>A0ACB8G9L9_9SAUR</name>
<keyword evidence="2" id="KW-1185">Reference proteome</keyword>
<dbReference type="Proteomes" id="UP000827872">
    <property type="component" value="Linkage Group LG01"/>
</dbReference>
<comment type="caution">
    <text evidence="1">The sequence shown here is derived from an EMBL/GenBank/DDBJ whole genome shotgun (WGS) entry which is preliminary data.</text>
</comment>